<comment type="caution">
    <text evidence="3">The sequence shown here is derived from an EMBL/GenBank/DDBJ whole genome shotgun (WGS) entry which is preliminary data.</text>
</comment>
<keyword evidence="2" id="KW-1133">Transmembrane helix</keyword>
<protein>
    <recommendedName>
        <fullName evidence="5">Transmembrane protein</fullName>
    </recommendedName>
</protein>
<feature type="region of interest" description="Disordered" evidence="1">
    <location>
        <begin position="1"/>
        <end position="29"/>
    </location>
</feature>
<accession>A0A225DCY2</accession>
<evidence type="ECO:0008006" key="5">
    <source>
        <dbReference type="Google" id="ProtNLM"/>
    </source>
</evidence>
<dbReference type="RefSeq" id="WP_088260567.1">
    <property type="nucleotide sequence ID" value="NZ_NIDE01000020.1"/>
</dbReference>
<evidence type="ECO:0000256" key="2">
    <source>
        <dbReference type="SAM" id="Phobius"/>
    </source>
</evidence>
<keyword evidence="4" id="KW-1185">Reference proteome</keyword>
<dbReference type="EMBL" id="NIDE01000020">
    <property type="protein sequence ID" value="OWK34265.1"/>
    <property type="molecule type" value="Genomic_DNA"/>
</dbReference>
<proteinExistence type="predicted"/>
<evidence type="ECO:0000313" key="3">
    <source>
        <dbReference type="EMBL" id="OWK34265.1"/>
    </source>
</evidence>
<evidence type="ECO:0000313" key="4">
    <source>
        <dbReference type="Proteomes" id="UP000214646"/>
    </source>
</evidence>
<organism evidence="3 4">
    <name type="scientific">Fimbriiglobus ruber</name>
    <dbReference type="NCBI Taxonomy" id="1908690"/>
    <lineage>
        <taxon>Bacteria</taxon>
        <taxon>Pseudomonadati</taxon>
        <taxon>Planctomycetota</taxon>
        <taxon>Planctomycetia</taxon>
        <taxon>Gemmatales</taxon>
        <taxon>Gemmataceae</taxon>
        <taxon>Fimbriiglobus</taxon>
    </lineage>
</organism>
<dbReference type="AlphaFoldDB" id="A0A225DCY2"/>
<gene>
    <name evidence="3" type="ORF">FRUB_10236</name>
</gene>
<reference evidence="4" key="1">
    <citation type="submission" date="2017-06" db="EMBL/GenBank/DDBJ databases">
        <title>Genome analysis of Fimbriiglobus ruber SP5, the first member of the order Planctomycetales with confirmed chitinolytic capability.</title>
        <authorList>
            <person name="Ravin N.V."/>
            <person name="Rakitin A.L."/>
            <person name="Ivanova A.A."/>
            <person name="Beletsky A.V."/>
            <person name="Kulichevskaya I.S."/>
            <person name="Mardanov A.V."/>
            <person name="Dedysh S.N."/>
        </authorList>
    </citation>
    <scope>NUCLEOTIDE SEQUENCE [LARGE SCALE GENOMIC DNA]</scope>
    <source>
        <strain evidence="4">SP5</strain>
    </source>
</reference>
<sequence length="148" mass="15494">MSAATDTAAAHEPYSGPDRRTGPPLDQVKPGTAMTAAIATGTATGVAVAKSVAGELGGMGMKGLMATIGNATAMMVIIGLFFMNQRDASTAAREDRQLIREEIRALTDATRALQVKDDQIVHEMGNTRAAIDSLVRELRAGSVMIPRP</sequence>
<name>A0A225DCY2_9BACT</name>
<evidence type="ECO:0000256" key="1">
    <source>
        <dbReference type="SAM" id="MobiDB-lite"/>
    </source>
</evidence>
<keyword evidence="2" id="KW-0472">Membrane</keyword>
<keyword evidence="2" id="KW-0812">Transmembrane</keyword>
<dbReference type="Proteomes" id="UP000214646">
    <property type="component" value="Unassembled WGS sequence"/>
</dbReference>
<feature type="transmembrane region" description="Helical" evidence="2">
    <location>
        <begin position="64"/>
        <end position="83"/>
    </location>
</feature>